<evidence type="ECO:0000256" key="1">
    <source>
        <dbReference type="ARBA" id="ARBA00022517"/>
    </source>
</evidence>
<proteinExistence type="inferred from homology"/>
<reference evidence="3" key="1">
    <citation type="submission" date="2020-07" db="EMBL/GenBank/DDBJ databases">
        <title>Huge and variable diversity of episymbiotic CPR bacteria and DPANN archaea in groundwater ecosystems.</title>
        <authorList>
            <person name="He C.Y."/>
            <person name="Keren R."/>
            <person name="Whittaker M."/>
            <person name="Farag I.F."/>
            <person name="Doudna J."/>
            <person name="Cate J.H.D."/>
            <person name="Banfield J.F."/>
        </authorList>
    </citation>
    <scope>NUCLEOTIDE SEQUENCE</scope>
    <source>
        <strain evidence="3">NC_groundwater_972_Pr1_S-0.2um_49_27</strain>
    </source>
</reference>
<comment type="subunit">
    <text evidence="2">Monomer. Binds 30S ribosomal subunits, but not 50S ribosomal subunits or 70S ribosomes.</text>
</comment>
<evidence type="ECO:0000313" key="3">
    <source>
        <dbReference type="EMBL" id="MBI3627669.1"/>
    </source>
</evidence>
<comment type="caution">
    <text evidence="3">The sequence shown here is derived from an EMBL/GenBank/DDBJ whole genome shotgun (WGS) entry which is preliminary data.</text>
</comment>
<dbReference type="InterPro" id="IPR000238">
    <property type="entry name" value="RbfA"/>
</dbReference>
<gene>
    <name evidence="2 3" type="primary">rbfA</name>
    <name evidence="3" type="ORF">HY220_02910</name>
</gene>
<dbReference type="Proteomes" id="UP000808388">
    <property type="component" value="Unassembled WGS sequence"/>
</dbReference>
<dbReference type="EMBL" id="JACQCQ010000009">
    <property type="protein sequence ID" value="MBI3627669.1"/>
    <property type="molecule type" value="Genomic_DNA"/>
</dbReference>
<comment type="function">
    <text evidence="2">One of several proteins that assist in the late maturation steps of the functional core of the 30S ribosomal subunit. Associates with free 30S ribosomal subunits (but not with 30S subunits that are part of 70S ribosomes or polysomes). Required for efficient processing of 16S rRNA. May interact with the 5'-terminal helix region of 16S rRNA.</text>
</comment>
<dbReference type="InterPro" id="IPR020053">
    <property type="entry name" value="Ribosome-bd_factorA_CS"/>
</dbReference>
<dbReference type="AlphaFoldDB" id="A0A9D6QS47"/>
<name>A0A9D6QS47_9BACT</name>
<dbReference type="GO" id="GO:0043024">
    <property type="term" value="F:ribosomal small subunit binding"/>
    <property type="evidence" value="ECO:0007669"/>
    <property type="project" value="TreeGrafter"/>
</dbReference>
<sequence>MRRIEQVNDLIRAELGPIMDREMEFPVDSLVTITRVVTSADLHYADIFLSVMPVASEGDVLAVLEKEVGKLQHLLNKKLRMRPVPRIKFMIDVEQKRADRIEKLLSKENLKERG</sequence>
<dbReference type="SUPFAM" id="SSF89919">
    <property type="entry name" value="Ribosome-binding factor A, RbfA"/>
    <property type="match status" value="1"/>
</dbReference>
<dbReference type="Pfam" id="PF02033">
    <property type="entry name" value="RBFA"/>
    <property type="match status" value="1"/>
</dbReference>
<comment type="similarity">
    <text evidence="2">Belongs to the RbfA family.</text>
</comment>
<dbReference type="HAMAP" id="MF_00003">
    <property type="entry name" value="RbfA"/>
    <property type="match status" value="1"/>
</dbReference>
<dbReference type="InterPro" id="IPR015946">
    <property type="entry name" value="KH_dom-like_a/b"/>
</dbReference>
<dbReference type="InterPro" id="IPR023799">
    <property type="entry name" value="RbfA_dom_sf"/>
</dbReference>
<accession>A0A9D6QS47</accession>
<keyword evidence="2" id="KW-0963">Cytoplasm</keyword>
<keyword evidence="1 2" id="KW-0690">Ribosome biogenesis</keyword>
<dbReference type="GO" id="GO:0030490">
    <property type="term" value="P:maturation of SSU-rRNA"/>
    <property type="evidence" value="ECO:0007669"/>
    <property type="project" value="UniProtKB-UniRule"/>
</dbReference>
<dbReference type="PANTHER" id="PTHR33515">
    <property type="entry name" value="RIBOSOME-BINDING FACTOR A, CHLOROPLASTIC-RELATED"/>
    <property type="match status" value="1"/>
</dbReference>
<dbReference type="PANTHER" id="PTHR33515:SF1">
    <property type="entry name" value="RIBOSOME-BINDING FACTOR A, CHLOROPLASTIC-RELATED"/>
    <property type="match status" value="1"/>
</dbReference>
<evidence type="ECO:0000313" key="4">
    <source>
        <dbReference type="Proteomes" id="UP000808388"/>
    </source>
</evidence>
<comment type="subcellular location">
    <subcellularLocation>
        <location evidence="2">Cytoplasm</location>
    </subcellularLocation>
</comment>
<dbReference type="GO" id="GO:0005829">
    <property type="term" value="C:cytosol"/>
    <property type="evidence" value="ECO:0007669"/>
    <property type="project" value="TreeGrafter"/>
</dbReference>
<dbReference type="Gene3D" id="3.30.300.20">
    <property type="match status" value="1"/>
</dbReference>
<dbReference type="NCBIfam" id="TIGR00082">
    <property type="entry name" value="rbfA"/>
    <property type="match status" value="1"/>
</dbReference>
<protein>
    <recommendedName>
        <fullName evidence="2">Ribosome-binding factor A</fullName>
    </recommendedName>
</protein>
<organism evidence="3 4">
    <name type="scientific">Candidatus Sungiibacteriota bacterium</name>
    <dbReference type="NCBI Taxonomy" id="2750080"/>
    <lineage>
        <taxon>Bacteria</taxon>
        <taxon>Candidatus Sungiibacteriota</taxon>
    </lineage>
</organism>
<dbReference type="PROSITE" id="PS01319">
    <property type="entry name" value="RBFA"/>
    <property type="match status" value="1"/>
</dbReference>
<evidence type="ECO:0000256" key="2">
    <source>
        <dbReference type="HAMAP-Rule" id="MF_00003"/>
    </source>
</evidence>